<organism evidence="3 4">
    <name type="scientific">Biomphalaria glabrata</name>
    <name type="common">Bloodfluke planorb</name>
    <name type="synonym">Freshwater snail</name>
    <dbReference type="NCBI Taxonomy" id="6526"/>
    <lineage>
        <taxon>Eukaryota</taxon>
        <taxon>Metazoa</taxon>
        <taxon>Spiralia</taxon>
        <taxon>Lophotrochozoa</taxon>
        <taxon>Mollusca</taxon>
        <taxon>Gastropoda</taxon>
        <taxon>Heterobranchia</taxon>
        <taxon>Euthyneura</taxon>
        <taxon>Panpulmonata</taxon>
        <taxon>Hygrophila</taxon>
        <taxon>Lymnaeoidea</taxon>
        <taxon>Planorbidae</taxon>
        <taxon>Biomphalaria</taxon>
    </lineage>
</organism>
<proteinExistence type="predicted"/>
<reference evidence="4" key="1">
    <citation type="submission" date="2025-08" db="UniProtKB">
        <authorList>
            <consortium name="RefSeq"/>
        </authorList>
    </citation>
    <scope>IDENTIFICATION</scope>
</reference>
<dbReference type="Proteomes" id="UP001165740">
    <property type="component" value="Chromosome 14"/>
</dbReference>
<gene>
    <name evidence="4" type="primary">LOC106068502</name>
</gene>
<dbReference type="GeneID" id="106068502"/>
<name>A0A9W2YX60_BIOGL</name>
<evidence type="ECO:0000313" key="4">
    <source>
        <dbReference type="RefSeq" id="XP_055867301.1"/>
    </source>
</evidence>
<feature type="transmembrane region" description="Helical" evidence="1">
    <location>
        <begin position="355"/>
        <end position="375"/>
    </location>
</feature>
<feature type="chain" id="PRO_5040894532" evidence="2">
    <location>
        <begin position="27"/>
        <end position="478"/>
    </location>
</feature>
<evidence type="ECO:0000256" key="2">
    <source>
        <dbReference type="SAM" id="SignalP"/>
    </source>
</evidence>
<keyword evidence="1" id="KW-1133">Transmembrane helix</keyword>
<sequence length="478" mass="54408">MEITRSWKLSYRLVVLALGLFLGSLSKSTDRGKTIILQENVSKFMDIDIASSNLNTENTICIRCNNKTLYACRKDNVCTKKDKSNIFNVTKTKDGNLRVYFENVVRNSPIVINGTWQVCSSGENETRCDDTLTRYVFIYAQLDYFNCTYQFGDIDHNLTISCTIKNIYPQPVCSFGTGTVLSNIRHNYSQDSRNITRCLVTQDINKDSFQVKTTMYPNITGNITDMTYGISVTLSVMNVSRLNSSKTCFVEGNSTSISSCRCVEALLENVTIHSCTETDAFIEVTLNRENSQSVYCNKTTQLSERTTVSENTPELSSSESTTSLRYMKDTSVSPQPPIDFDHTRQGTASLMTTSLTIISIVVFTLLAMILLYRFVSYPKHLMSVRITKSYMCLTKNNNGYEIDNTEIYHLFNKITCENDHYTTIEDLKKEKERQSSESFYTPSELTQNGDFHVLENFRTAGCLMQLGKNWDLDIYEKI</sequence>
<feature type="signal peptide" evidence="2">
    <location>
        <begin position="1"/>
        <end position="26"/>
    </location>
</feature>
<dbReference type="RefSeq" id="XP_055867301.1">
    <property type="nucleotide sequence ID" value="XM_056011326.1"/>
</dbReference>
<evidence type="ECO:0000313" key="3">
    <source>
        <dbReference type="Proteomes" id="UP001165740"/>
    </source>
</evidence>
<keyword evidence="3" id="KW-1185">Reference proteome</keyword>
<accession>A0A9W2YX60</accession>
<keyword evidence="1" id="KW-0812">Transmembrane</keyword>
<protein>
    <submittedName>
        <fullName evidence="4">Uncharacterized protein LOC106068502 isoform X2</fullName>
    </submittedName>
</protein>
<dbReference type="AlphaFoldDB" id="A0A9W2YX60"/>
<keyword evidence="2" id="KW-0732">Signal</keyword>
<evidence type="ECO:0000256" key="1">
    <source>
        <dbReference type="SAM" id="Phobius"/>
    </source>
</evidence>
<keyword evidence="1" id="KW-0472">Membrane</keyword>